<evidence type="ECO:0000313" key="2">
    <source>
        <dbReference type="Proteomes" id="UP000638648"/>
    </source>
</evidence>
<dbReference type="EMBL" id="JADBEM010000001">
    <property type="protein sequence ID" value="MBE1612235.1"/>
    <property type="molecule type" value="Genomic_DNA"/>
</dbReference>
<dbReference type="GO" id="GO:0004849">
    <property type="term" value="F:uridine kinase activity"/>
    <property type="evidence" value="ECO:0007669"/>
    <property type="project" value="UniProtKB-EC"/>
</dbReference>
<keyword evidence="2" id="KW-1185">Reference proteome</keyword>
<dbReference type="EC" id="2.7.1.48" evidence="1"/>
<dbReference type="AlphaFoldDB" id="A0A927NCC9"/>
<keyword evidence="1" id="KW-0418">Kinase</keyword>
<evidence type="ECO:0000313" key="1">
    <source>
        <dbReference type="EMBL" id="MBE1612235.1"/>
    </source>
</evidence>
<gene>
    <name evidence="1" type="ORF">HEB94_009083</name>
</gene>
<dbReference type="SUPFAM" id="SSF52540">
    <property type="entry name" value="P-loop containing nucleoside triphosphate hydrolases"/>
    <property type="match status" value="1"/>
</dbReference>
<protein>
    <submittedName>
        <fullName evidence="1">Uridine kinase</fullName>
        <ecNumber evidence="1">2.7.1.48</ecNumber>
    </submittedName>
</protein>
<reference evidence="1" key="1">
    <citation type="submission" date="2020-10" db="EMBL/GenBank/DDBJ databases">
        <title>Sequencing the genomes of 1000 actinobacteria strains.</title>
        <authorList>
            <person name="Klenk H.-P."/>
        </authorList>
    </citation>
    <scope>NUCLEOTIDE SEQUENCE</scope>
    <source>
        <strain evidence="1">DSM 45354</strain>
    </source>
</reference>
<dbReference type="InterPro" id="IPR027417">
    <property type="entry name" value="P-loop_NTPase"/>
</dbReference>
<accession>A0A927NCC9</accession>
<organism evidence="1 2">
    <name type="scientific">Actinopolymorpha pittospori</name>
    <dbReference type="NCBI Taxonomy" id="648752"/>
    <lineage>
        <taxon>Bacteria</taxon>
        <taxon>Bacillati</taxon>
        <taxon>Actinomycetota</taxon>
        <taxon>Actinomycetes</taxon>
        <taxon>Propionibacteriales</taxon>
        <taxon>Actinopolymorphaceae</taxon>
        <taxon>Actinopolymorpha</taxon>
    </lineage>
</organism>
<keyword evidence="1" id="KW-0808">Transferase</keyword>
<comment type="caution">
    <text evidence="1">The sequence shown here is derived from an EMBL/GenBank/DDBJ whole genome shotgun (WGS) entry which is preliminary data.</text>
</comment>
<dbReference type="Gene3D" id="3.40.50.300">
    <property type="entry name" value="P-loop containing nucleotide triphosphate hydrolases"/>
    <property type="match status" value="1"/>
</dbReference>
<dbReference type="RefSeq" id="WP_192755321.1">
    <property type="nucleotide sequence ID" value="NZ_BAABJL010000005.1"/>
</dbReference>
<name>A0A927NCC9_9ACTN</name>
<proteinExistence type="predicted"/>
<dbReference type="Proteomes" id="UP000638648">
    <property type="component" value="Unassembled WGS sequence"/>
</dbReference>
<sequence length="234" mass="26401">MRAHTRGHERDEVVARLAEHLARHRLPHPLRVAVDGPDAAGKTRLADDVAVALRRSRNVIRLGVDDFHRPEEVRRRRGSLSPEGYYLDAFDQDAVVGSVLGPLGPGGDGLYLPATYDLRSEEHVVAERRRADDDAILLFDGVFLLRPQVRDHWDVTVYLHVEPEETLRRALVRDVALFGSVATVEERYLARYLPGQELYRAEARPSDRADIVLDMGDPLRPVVVRWPSDGSRPS</sequence>